<dbReference type="EMBL" id="KN847493">
    <property type="protein sequence ID" value="KIW19418.1"/>
    <property type="molecule type" value="Genomic_DNA"/>
</dbReference>
<dbReference type="InterPro" id="IPR052073">
    <property type="entry name" value="Amide_Lactam_Regulators"/>
</dbReference>
<dbReference type="SUPFAM" id="SSF57701">
    <property type="entry name" value="Zn2/Cys6 DNA-binding domain"/>
    <property type="match status" value="1"/>
</dbReference>
<evidence type="ECO:0000313" key="9">
    <source>
        <dbReference type="EMBL" id="KIW19418.1"/>
    </source>
</evidence>
<evidence type="ECO:0000256" key="3">
    <source>
        <dbReference type="ARBA" id="ARBA00023015"/>
    </source>
</evidence>
<dbReference type="PANTHER" id="PTHR47171:SF1">
    <property type="entry name" value="ZN(II)2CYS6 TRANSCRIPTION FACTOR (EUROFUNG)"/>
    <property type="match status" value="1"/>
</dbReference>
<keyword evidence="10" id="KW-1185">Reference proteome</keyword>
<dbReference type="Pfam" id="PF04082">
    <property type="entry name" value="Fungal_trans"/>
    <property type="match status" value="1"/>
</dbReference>
<evidence type="ECO:0000256" key="6">
    <source>
        <dbReference type="ARBA" id="ARBA00023242"/>
    </source>
</evidence>
<evidence type="ECO:0000256" key="1">
    <source>
        <dbReference type="ARBA" id="ARBA00022723"/>
    </source>
</evidence>
<keyword evidence="3" id="KW-0805">Transcription regulation</keyword>
<organism evidence="9 10">
    <name type="scientific">Exophiala spinifera</name>
    <dbReference type="NCBI Taxonomy" id="91928"/>
    <lineage>
        <taxon>Eukaryota</taxon>
        <taxon>Fungi</taxon>
        <taxon>Dikarya</taxon>
        <taxon>Ascomycota</taxon>
        <taxon>Pezizomycotina</taxon>
        <taxon>Eurotiomycetes</taxon>
        <taxon>Chaetothyriomycetidae</taxon>
        <taxon>Chaetothyriales</taxon>
        <taxon>Herpotrichiellaceae</taxon>
        <taxon>Exophiala</taxon>
    </lineage>
</organism>
<dbReference type="Pfam" id="PF00172">
    <property type="entry name" value="Zn_clus"/>
    <property type="match status" value="1"/>
</dbReference>
<reference evidence="9 10" key="1">
    <citation type="submission" date="2015-01" db="EMBL/GenBank/DDBJ databases">
        <title>The Genome Sequence of Exophiala spinifera CBS89968.</title>
        <authorList>
            <consortium name="The Broad Institute Genomics Platform"/>
            <person name="Cuomo C."/>
            <person name="de Hoog S."/>
            <person name="Gorbushina A."/>
            <person name="Stielow B."/>
            <person name="Teixiera M."/>
            <person name="Abouelleil A."/>
            <person name="Chapman S.B."/>
            <person name="Priest M."/>
            <person name="Young S.K."/>
            <person name="Wortman J."/>
            <person name="Nusbaum C."/>
            <person name="Birren B."/>
        </authorList>
    </citation>
    <scope>NUCLEOTIDE SEQUENCE [LARGE SCALE GENOMIC DNA]</scope>
    <source>
        <strain evidence="9 10">CBS 89968</strain>
    </source>
</reference>
<feature type="region of interest" description="Disordered" evidence="7">
    <location>
        <begin position="1"/>
        <end position="24"/>
    </location>
</feature>
<dbReference type="SMART" id="SM00906">
    <property type="entry name" value="Fungal_trans"/>
    <property type="match status" value="1"/>
</dbReference>
<evidence type="ECO:0000256" key="7">
    <source>
        <dbReference type="SAM" id="MobiDB-lite"/>
    </source>
</evidence>
<dbReference type="OrthoDB" id="5121955at2759"/>
<accession>A0A0D2BKG4</accession>
<dbReference type="GO" id="GO:0006351">
    <property type="term" value="P:DNA-templated transcription"/>
    <property type="evidence" value="ECO:0007669"/>
    <property type="project" value="InterPro"/>
</dbReference>
<evidence type="ECO:0000259" key="8">
    <source>
        <dbReference type="PROSITE" id="PS50048"/>
    </source>
</evidence>
<dbReference type="RefSeq" id="XP_016239634.1">
    <property type="nucleotide sequence ID" value="XM_016378064.1"/>
</dbReference>
<dbReference type="GO" id="GO:0000981">
    <property type="term" value="F:DNA-binding transcription factor activity, RNA polymerase II-specific"/>
    <property type="evidence" value="ECO:0007669"/>
    <property type="project" value="InterPro"/>
</dbReference>
<keyword evidence="4" id="KW-0238">DNA-binding</keyword>
<feature type="compositionally biased region" description="Low complexity" evidence="7">
    <location>
        <begin position="105"/>
        <end position="115"/>
    </location>
</feature>
<dbReference type="PANTHER" id="PTHR47171">
    <property type="entry name" value="FARA-RELATED"/>
    <property type="match status" value="1"/>
</dbReference>
<dbReference type="STRING" id="91928.A0A0D2BKG4"/>
<keyword evidence="1" id="KW-0479">Metal-binding</keyword>
<feature type="compositionally biased region" description="Polar residues" evidence="7">
    <location>
        <begin position="83"/>
        <end position="104"/>
    </location>
</feature>
<evidence type="ECO:0000256" key="5">
    <source>
        <dbReference type="ARBA" id="ARBA00023163"/>
    </source>
</evidence>
<evidence type="ECO:0000256" key="2">
    <source>
        <dbReference type="ARBA" id="ARBA00022833"/>
    </source>
</evidence>
<dbReference type="HOGENOM" id="CLU_006329_5_2_1"/>
<feature type="region of interest" description="Disordered" evidence="7">
    <location>
        <begin position="70"/>
        <end position="125"/>
    </location>
</feature>
<sequence length="733" mass="82364">MTDSSKANLHDQTEPPKSLSASQSAVARTRTACKHCNARRVKCDVMQQKPCWQCRTRNVPCELISSKRGKYVRGSNPKDKTDSASSRTSNVKKTQYTARSTDNHTVTTTTTTTTTNEKETPGQVDGPEMLFARMTEPELLAQNANSVPDHARMLFFGEALPMGFIINTICSLDGRRPIVRLHHPIPAKVGEFPISHLNQDDIERLRAVGALDLPEKEIRDELIRNFFKYIYPGFPVLDRTGFAAQYQKGQASLLLLQTLLFLATTVCDESVLARAGLPDRLRARQTFYKRAKALYDADYEQDQVTLTSVLFLLSFWWACPEDQKDSWFWLGAAISLAQGLGLHRTTALSNLSSKRRSLWRRIWWSIYTRDRHIASSLGRPSRIRDEDCDVKMLTEEDFRDQHPSSIQAELVGTQEAYHVSYFVELVRLAFLLGRVLSIGYTPGRAWDDEASKLLAADFQQWQCALPLDMFQRPFKESTEPGFWACMLHLSYHNALILFCRPPTIESVTRQDSEREITVRSSTDAVTRLAEDLLSSGTLRYAQVHIIPTLFGALSIHSLVIRCRQPVSSQLAENRARQCMLALSELSKLWPAAGWILRVFDKVLRRLTGRDRCFECSPPGGKPYCSRPQSSGPIARLPDQATLRSGESTSDIASNGLDSLLSPTLHSLRASMGATESQTVDSHGGIMPEACWAEELDFDAFENIFQDSLTDAFAPYGYWAGLACHQPVSDSTHP</sequence>
<dbReference type="InterPro" id="IPR001138">
    <property type="entry name" value="Zn2Cys6_DnaBD"/>
</dbReference>
<feature type="domain" description="Zn(2)-C6 fungal-type" evidence="8">
    <location>
        <begin position="32"/>
        <end position="63"/>
    </location>
</feature>
<dbReference type="CDD" id="cd12148">
    <property type="entry name" value="fungal_TF_MHR"/>
    <property type="match status" value="1"/>
</dbReference>
<keyword evidence="6" id="KW-0539">Nucleus</keyword>
<keyword evidence="2" id="KW-0862">Zinc</keyword>
<evidence type="ECO:0000256" key="4">
    <source>
        <dbReference type="ARBA" id="ARBA00023125"/>
    </source>
</evidence>
<dbReference type="PROSITE" id="PS50048">
    <property type="entry name" value="ZN2_CY6_FUNGAL_2"/>
    <property type="match status" value="1"/>
</dbReference>
<protein>
    <recommendedName>
        <fullName evidence="8">Zn(2)-C6 fungal-type domain-containing protein</fullName>
    </recommendedName>
</protein>
<dbReference type="GO" id="GO:0008270">
    <property type="term" value="F:zinc ion binding"/>
    <property type="evidence" value="ECO:0007669"/>
    <property type="project" value="InterPro"/>
</dbReference>
<keyword evidence="5" id="KW-0804">Transcription</keyword>
<name>A0A0D2BKG4_9EURO</name>
<dbReference type="VEuPathDB" id="FungiDB:PV08_03713"/>
<dbReference type="Proteomes" id="UP000053328">
    <property type="component" value="Unassembled WGS sequence"/>
</dbReference>
<dbReference type="GO" id="GO:0003677">
    <property type="term" value="F:DNA binding"/>
    <property type="evidence" value="ECO:0007669"/>
    <property type="project" value="UniProtKB-KW"/>
</dbReference>
<dbReference type="AlphaFoldDB" id="A0A0D2BKG4"/>
<dbReference type="InterPro" id="IPR007219">
    <property type="entry name" value="XnlR_reg_dom"/>
</dbReference>
<dbReference type="InterPro" id="IPR036864">
    <property type="entry name" value="Zn2-C6_fun-type_DNA-bd_sf"/>
</dbReference>
<dbReference type="CDD" id="cd00067">
    <property type="entry name" value="GAL4"/>
    <property type="match status" value="1"/>
</dbReference>
<evidence type="ECO:0000313" key="10">
    <source>
        <dbReference type="Proteomes" id="UP000053328"/>
    </source>
</evidence>
<gene>
    <name evidence="9" type="ORF">PV08_03713</name>
</gene>
<dbReference type="SMART" id="SM00066">
    <property type="entry name" value="GAL4"/>
    <property type="match status" value="1"/>
</dbReference>
<dbReference type="Gene3D" id="4.10.240.10">
    <property type="entry name" value="Zn(2)-C6 fungal-type DNA-binding domain"/>
    <property type="match status" value="1"/>
</dbReference>
<proteinExistence type="predicted"/>
<dbReference type="GeneID" id="27330796"/>